<evidence type="ECO:0000313" key="11">
    <source>
        <dbReference type="Proteomes" id="UP001390339"/>
    </source>
</evidence>
<evidence type="ECO:0000256" key="3">
    <source>
        <dbReference type="ARBA" id="ARBA00022723"/>
    </source>
</evidence>
<evidence type="ECO:0000256" key="8">
    <source>
        <dbReference type="RuleBase" id="RU361238"/>
    </source>
</evidence>
<keyword evidence="2" id="KW-0719">Serine esterase</keyword>
<reference evidence="10 11" key="1">
    <citation type="journal article" date="2024" name="IMA Fungus">
        <title>Apiospora arundinis, a panoply of carbohydrate-active enzymes and secondary metabolites.</title>
        <authorList>
            <person name="Sorensen T."/>
            <person name="Petersen C."/>
            <person name="Muurmann A.T."/>
            <person name="Christiansen J.V."/>
            <person name="Brundto M.L."/>
            <person name="Overgaard C.K."/>
            <person name="Boysen A.T."/>
            <person name="Wollenberg R.D."/>
            <person name="Larsen T.O."/>
            <person name="Sorensen J.L."/>
            <person name="Nielsen K.L."/>
            <person name="Sondergaard T.E."/>
        </authorList>
    </citation>
    <scope>NUCLEOTIDE SEQUENCE [LARGE SCALE GENOMIC DNA]</scope>
    <source>
        <strain evidence="10 11">AAU 773</strain>
    </source>
</reference>
<keyword evidence="3" id="KW-0479">Metal-binding</keyword>
<accession>A0ABR2IUU1</accession>
<dbReference type="InterPro" id="IPR029058">
    <property type="entry name" value="AB_hydrolase_fold"/>
</dbReference>
<evidence type="ECO:0000256" key="5">
    <source>
        <dbReference type="ARBA" id="ARBA00022801"/>
    </source>
</evidence>
<dbReference type="PANTHER" id="PTHR33938">
    <property type="entry name" value="FERULOYL ESTERASE B-RELATED"/>
    <property type="match status" value="1"/>
</dbReference>
<gene>
    <name evidence="10" type="ORF">PGQ11_007145</name>
</gene>
<dbReference type="InterPro" id="IPR011118">
    <property type="entry name" value="Tannase/feruloyl_esterase"/>
</dbReference>
<dbReference type="SUPFAM" id="SSF53474">
    <property type="entry name" value="alpha/beta-Hydrolases"/>
    <property type="match status" value="1"/>
</dbReference>
<dbReference type="EC" id="3.1.1.-" evidence="8"/>
<dbReference type="Proteomes" id="UP001390339">
    <property type="component" value="Unassembled WGS sequence"/>
</dbReference>
<dbReference type="Pfam" id="PF07519">
    <property type="entry name" value="Tannase"/>
    <property type="match status" value="2"/>
</dbReference>
<protein>
    <recommendedName>
        <fullName evidence="8">Carboxylic ester hydrolase</fullName>
        <ecNumber evidence="8">3.1.1.-</ecNumber>
    </recommendedName>
</protein>
<name>A0ABR2IUU1_9PEZI</name>
<organism evidence="10 11">
    <name type="scientific">Apiospora arundinis</name>
    <dbReference type="NCBI Taxonomy" id="335852"/>
    <lineage>
        <taxon>Eukaryota</taxon>
        <taxon>Fungi</taxon>
        <taxon>Dikarya</taxon>
        <taxon>Ascomycota</taxon>
        <taxon>Pezizomycotina</taxon>
        <taxon>Sordariomycetes</taxon>
        <taxon>Xylariomycetidae</taxon>
        <taxon>Amphisphaeriales</taxon>
        <taxon>Apiosporaceae</taxon>
        <taxon>Apiospora</taxon>
    </lineage>
</organism>
<sequence length="603" mass="65398">MTKAAESKPGMRDGPNGKVAHRNPARASREGGADATAALYPPYEQLFRMALISLPILWAISTLALQYAAARYQPRDTFQVGACTASTFTAALPQGASVELAYSVPGGGSFGEGPSNKGYPLNATNLPELCAVIIRASSSGTSSYRFGLFLPTKGNWNSRFLATGNGGFLGGIDWVDMAAGPHYGFATLSTDTGHNSASDQSWAYKNVEAQRDWGYRAMHGSVDLGKRLTAAYYGRDIAYSYYSGCSTGGRQGLKEIQISPSSFNGVLVGAPAWPTTGLMSWLTALGTWNLPSTDPKAFTTTAQYSLLASTVLSQCDKIDGLVDNIISDPEACKPDLSVIQCGKRGVDTRNCLTSQQIATAQKVWADYRTSKGDLVYNGLELSGENQWDVYTLYGNPENFDTQWEKYWVYNDKSWSWRDYSESVFYDSVRANPGNATADHFDIGGFRRAGGKVILYQGLADGLISARSSLHYYNETVKALGGGSVDDFFRFFQIPGMQHCYGSPAAVKAPWYIASWGQPAMLPGTAASGGYSVPGFQDPQHDALLALMRWTENGTAIDSIIATAWDNDEDDLTVYRQRPICPYPKKATYDRKGNPDVASSWACA</sequence>
<comment type="similarity">
    <text evidence="1 8">Belongs to the tannase family.</text>
</comment>
<feature type="region of interest" description="Disordered" evidence="9">
    <location>
        <begin position="1"/>
        <end position="33"/>
    </location>
</feature>
<feature type="compositionally biased region" description="Basic and acidic residues" evidence="9">
    <location>
        <begin position="1"/>
        <end position="11"/>
    </location>
</feature>
<evidence type="ECO:0000256" key="1">
    <source>
        <dbReference type="ARBA" id="ARBA00006249"/>
    </source>
</evidence>
<evidence type="ECO:0000256" key="2">
    <source>
        <dbReference type="ARBA" id="ARBA00022487"/>
    </source>
</evidence>
<proteinExistence type="inferred from homology"/>
<evidence type="ECO:0000256" key="6">
    <source>
        <dbReference type="ARBA" id="ARBA00022837"/>
    </source>
</evidence>
<keyword evidence="4" id="KW-0732">Signal</keyword>
<keyword evidence="11" id="KW-1185">Reference proteome</keyword>
<dbReference type="PANTHER" id="PTHR33938:SF2">
    <property type="entry name" value="CARBOXYLIC ESTER HYDROLASE"/>
    <property type="match status" value="1"/>
</dbReference>
<comment type="caution">
    <text evidence="10">The sequence shown here is derived from an EMBL/GenBank/DDBJ whole genome shotgun (WGS) entry which is preliminary data.</text>
</comment>
<dbReference type="EMBL" id="JAPCWZ010000004">
    <property type="protein sequence ID" value="KAK8868567.1"/>
    <property type="molecule type" value="Genomic_DNA"/>
</dbReference>
<evidence type="ECO:0000313" key="10">
    <source>
        <dbReference type="EMBL" id="KAK8868567.1"/>
    </source>
</evidence>
<evidence type="ECO:0000256" key="9">
    <source>
        <dbReference type="SAM" id="MobiDB-lite"/>
    </source>
</evidence>
<evidence type="ECO:0000256" key="7">
    <source>
        <dbReference type="ARBA" id="ARBA00023157"/>
    </source>
</evidence>
<keyword evidence="6" id="KW-0106">Calcium</keyword>
<evidence type="ECO:0000256" key="4">
    <source>
        <dbReference type="ARBA" id="ARBA00022729"/>
    </source>
</evidence>
<keyword evidence="7" id="KW-1015">Disulfide bond</keyword>
<keyword evidence="5 8" id="KW-0378">Hydrolase</keyword>